<dbReference type="InterPro" id="IPR013126">
    <property type="entry name" value="Hsp_70_fam"/>
</dbReference>
<reference evidence="4" key="1">
    <citation type="submission" date="2018-05" db="EMBL/GenBank/DDBJ databases">
        <title>Whole genome of Theropithecus gelada.</title>
        <authorList>
            <person name="Chiou K.L."/>
            <person name="Snyder-Mackler N."/>
        </authorList>
    </citation>
    <scope>NUCLEOTIDE SEQUENCE [LARGE SCALE GENOMIC DNA]</scope>
</reference>
<dbReference type="Ensembl" id="ENSTGET00000016979.1">
    <property type="protein sequence ID" value="ENSTGEP00000014166.1"/>
    <property type="gene ID" value="ENSTGEG00000011501.1"/>
</dbReference>
<keyword evidence="3" id="KW-0067">ATP-binding</keyword>
<dbReference type="Pfam" id="PF00012">
    <property type="entry name" value="HSP70"/>
    <property type="match status" value="1"/>
</dbReference>
<dbReference type="GO" id="GO:0140662">
    <property type="term" value="F:ATP-dependent protein folding chaperone"/>
    <property type="evidence" value="ECO:0007669"/>
    <property type="project" value="InterPro"/>
</dbReference>
<proteinExistence type="inferred from homology"/>
<reference evidence="4" key="2">
    <citation type="submission" date="2025-08" db="UniProtKB">
        <authorList>
            <consortium name="Ensembl"/>
        </authorList>
    </citation>
    <scope>IDENTIFICATION</scope>
</reference>
<dbReference type="Proteomes" id="UP000694411">
    <property type="component" value="Chromosome 2"/>
</dbReference>
<evidence type="ECO:0000313" key="5">
    <source>
        <dbReference type="Proteomes" id="UP000694411"/>
    </source>
</evidence>
<name>A0A8D2K0C7_THEGE</name>
<dbReference type="Gene3D" id="2.60.34.10">
    <property type="entry name" value="Substrate Binding Domain Of DNAk, Chain A, domain 1"/>
    <property type="match status" value="1"/>
</dbReference>
<dbReference type="AlphaFoldDB" id="A0A8D2K0C7"/>
<accession>A0A8D2K0C7</accession>
<sequence>FCIAKETINRRNTTIPTKQTQTFTTYSDNQPGVLIQFYEGECAMTKDNNCLASLNSQAYLLHPEVFLKLKGTKLKMRSRGTKCHPRIHLSPMHST</sequence>
<keyword evidence="5" id="KW-1185">Reference proteome</keyword>
<protein>
    <submittedName>
        <fullName evidence="4">Uncharacterized protein</fullName>
    </submittedName>
</protein>
<dbReference type="GO" id="GO:0005524">
    <property type="term" value="F:ATP binding"/>
    <property type="evidence" value="ECO:0007669"/>
    <property type="project" value="UniProtKB-KW"/>
</dbReference>
<dbReference type="SUPFAM" id="SSF100920">
    <property type="entry name" value="Heat shock protein 70kD (HSP70), peptide-binding domain"/>
    <property type="match status" value="1"/>
</dbReference>
<evidence type="ECO:0000256" key="3">
    <source>
        <dbReference type="ARBA" id="ARBA00022840"/>
    </source>
</evidence>
<dbReference type="InterPro" id="IPR029047">
    <property type="entry name" value="HSP70_peptide-bd_sf"/>
</dbReference>
<reference evidence="4" key="3">
    <citation type="submission" date="2025-09" db="UniProtKB">
        <authorList>
            <consortium name="Ensembl"/>
        </authorList>
    </citation>
    <scope>IDENTIFICATION</scope>
</reference>
<evidence type="ECO:0000256" key="2">
    <source>
        <dbReference type="ARBA" id="ARBA00022741"/>
    </source>
</evidence>
<keyword evidence="2" id="KW-0547">Nucleotide-binding</keyword>
<comment type="similarity">
    <text evidence="1">Belongs to the heat shock protein 70 family.</text>
</comment>
<evidence type="ECO:0000256" key="1">
    <source>
        <dbReference type="ARBA" id="ARBA00007381"/>
    </source>
</evidence>
<organism evidence="4 5">
    <name type="scientific">Theropithecus gelada</name>
    <name type="common">Gelada baboon</name>
    <dbReference type="NCBI Taxonomy" id="9565"/>
    <lineage>
        <taxon>Eukaryota</taxon>
        <taxon>Metazoa</taxon>
        <taxon>Chordata</taxon>
        <taxon>Craniata</taxon>
        <taxon>Vertebrata</taxon>
        <taxon>Euteleostomi</taxon>
        <taxon>Mammalia</taxon>
        <taxon>Eutheria</taxon>
        <taxon>Euarchontoglires</taxon>
        <taxon>Primates</taxon>
        <taxon>Haplorrhini</taxon>
        <taxon>Catarrhini</taxon>
        <taxon>Cercopithecidae</taxon>
        <taxon>Cercopithecinae</taxon>
        <taxon>Theropithecus</taxon>
    </lineage>
</organism>
<evidence type="ECO:0000313" key="4">
    <source>
        <dbReference type="Ensembl" id="ENSTGEP00000014166.1"/>
    </source>
</evidence>